<evidence type="ECO:0000313" key="2">
    <source>
        <dbReference type="Proteomes" id="UP000326711"/>
    </source>
</evidence>
<gene>
    <name evidence="1" type="ORF">CUROG_06055</name>
</gene>
<dbReference type="AlphaFoldDB" id="A0A5J6Z6H6"/>
<evidence type="ECO:0000313" key="1">
    <source>
        <dbReference type="EMBL" id="QFQ02574.1"/>
    </source>
</evidence>
<reference evidence="2" key="1">
    <citation type="submission" date="2019-10" db="EMBL/GenBank/DDBJ databases">
        <title>Complete genome sequence of Corynebacterium urogenitalis DSM 108747, isolated from the genital tract of a cow.</title>
        <authorList>
            <person name="Ruckert C."/>
            <person name="Ballas P."/>
            <person name="Wagener K."/>
            <person name="Drillich M."/>
            <person name="Kaempfer P."/>
            <person name="Busse H.-J."/>
            <person name="Ehling-Schulz M."/>
        </authorList>
    </citation>
    <scope>NUCLEOTIDE SEQUENCE [LARGE SCALE GENOMIC DNA]</scope>
    <source>
        <strain evidence="2">LMM 1652</strain>
    </source>
</reference>
<protein>
    <submittedName>
        <fullName evidence="1">Uncharacterized protein</fullName>
    </submittedName>
</protein>
<dbReference type="KEGG" id="cuo:CUROG_06055"/>
<dbReference type="EMBL" id="CP045032">
    <property type="protein sequence ID" value="QFQ02574.1"/>
    <property type="molecule type" value="Genomic_DNA"/>
</dbReference>
<proteinExistence type="predicted"/>
<organism evidence="1 2">
    <name type="scientific">Corynebacterium urogenitale</name>
    <dbReference type="NCBI Taxonomy" id="2487892"/>
    <lineage>
        <taxon>Bacteria</taxon>
        <taxon>Bacillati</taxon>
        <taxon>Actinomycetota</taxon>
        <taxon>Actinomycetes</taxon>
        <taxon>Mycobacteriales</taxon>
        <taxon>Corynebacteriaceae</taxon>
        <taxon>Corynebacterium</taxon>
    </lineage>
</organism>
<accession>A0A5J6Z6H6</accession>
<dbReference type="Proteomes" id="UP000326711">
    <property type="component" value="Chromosome"/>
</dbReference>
<keyword evidence="2" id="KW-1185">Reference proteome</keyword>
<sequence>MPTIGVGHQQGNTAHELPVDKATFSTDMLVIQVGRGAENGVSSLLSSVLVHSHAQKWVDRELRDSPRYAQRTDYA</sequence>
<name>A0A5J6Z6H6_9CORY</name>